<dbReference type="AlphaFoldDB" id="A6DJJ4"/>
<feature type="chain" id="PRO_5002694032" description="Hydrazine synthase alpha subunit middle domain-containing protein" evidence="1">
    <location>
        <begin position="23"/>
        <end position="973"/>
    </location>
</feature>
<evidence type="ECO:0000259" key="2">
    <source>
        <dbReference type="Pfam" id="PF18582"/>
    </source>
</evidence>
<dbReference type="SUPFAM" id="SSF69304">
    <property type="entry name" value="Tricorn protease N-terminal domain"/>
    <property type="match status" value="1"/>
</dbReference>
<dbReference type="Gene3D" id="2.120.10.30">
    <property type="entry name" value="TolB, C-terminal domain"/>
    <property type="match status" value="1"/>
</dbReference>
<evidence type="ECO:0000256" key="1">
    <source>
        <dbReference type="SAM" id="SignalP"/>
    </source>
</evidence>
<feature type="signal peptide" evidence="1">
    <location>
        <begin position="1"/>
        <end position="22"/>
    </location>
</feature>
<feature type="domain" description="Hydrazine synthase alpha subunit middle" evidence="2">
    <location>
        <begin position="524"/>
        <end position="627"/>
    </location>
</feature>
<dbReference type="eggNOG" id="COG0823">
    <property type="taxonomic scope" value="Bacteria"/>
</dbReference>
<reference evidence="3 4" key="1">
    <citation type="journal article" date="2010" name="J. Bacteriol.">
        <title>Genome sequence of Lentisphaera araneosa HTCC2155T, the type species of the order Lentisphaerales in the phylum Lentisphaerae.</title>
        <authorList>
            <person name="Thrash J.C."/>
            <person name="Cho J.C."/>
            <person name="Vergin K.L."/>
            <person name="Morris R.M."/>
            <person name="Giovannoni S.J."/>
        </authorList>
    </citation>
    <scope>NUCLEOTIDE SEQUENCE [LARGE SCALE GENOMIC DNA]</scope>
    <source>
        <strain evidence="3 4">HTCC2155</strain>
    </source>
</reference>
<name>A6DJJ4_9BACT</name>
<comment type="caution">
    <text evidence="3">The sequence shown here is derived from an EMBL/GenBank/DDBJ whole genome shotgun (WGS) entry which is preliminary data.</text>
</comment>
<dbReference type="EMBL" id="ABCK01000006">
    <property type="protein sequence ID" value="EDM28068.1"/>
    <property type="molecule type" value="Genomic_DNA"/>
</dbReference>
<evidence type="ECO:0000313" key="3">
    <source>
        <dbReference type="EMBL" id="EDM28068.1"/>
    </source>
</evidence>
<proteinExistence type="predicted"/>
<keyword evidence="4" id="KW-1185">Reference proteome</keyword>
<protein>
    <recommendedName>
        <fullName evidence="2">Hydrazine synthase alpha subunit middle domain-containing protein</fullName>
    </recommendedName>
</protein>
<organism evidence="3 4">
    <name type="scientific">Lentisphaera araneosa HTCC2155</name>
    <dbReference type="NCBI Taxonomy" id="313628"/>
    <lineage>
        <taxon>Bacteria</taxon>
        <taxon>Pseudomonadati</taxon>
        <taxon>Lentisphaerota</taxon>
        <taxon>Lentisphaeria</taxon>
        <taxon>Lentisphaerales</taxon>
        <taxon>Lentisphaeraceae</taxon>
        <taxon>Lentisphaera</taxon>
    </lineage>
</organism>
<evidence type="ECO:0000313" key="4">
    <source>
        <dbReference type="Proteomes" id="UP000004947"/>
    </source>
</evidence>
<dbReference type="InterPro" id="IPR040698">
    <property type="entry name" value="HZS_alpha_mid"/>
</dbReference>
<dbReference type="InterPro" id="IPR036280">
    <property type="entry name" value="Multihaem_cyt_sf"/>
</dbReference>
<accession>A6DJJ4</accession>
<gene>
    <name evidence="3" type="ORF">LNTAR_11966</name>
</gene>
<dbReference type="STRING" id="313628.LNTAR_11966"/>
<dbReference type="Pfam" id="PF18582">
    <property type="entry name" value="HZS_alpha"/>
    <property type="match status" value="1"/>
</dbReference>
<dbReference type="InterPro" id="IPR011042">
    <property type="entry name" value="6-blade_b-propeller_TolB-like"/>
</dbReference>
<dbReference type="SUPFAM" id="SSF48695">
    <property type="entry name" value="Multiheme cytochromes"/>
    <property type="match status" value="1"/>
</dbReference>
<sequence length="973" mass="111237">MSIIKTIGLLAAYLLTTPIAFSAPSVEDFTQALTAAPKEYADLKNEELSEAYQKTFFQLSIDFPILTDWVLQDGGKDAWKIVIPEQRDEVLSRLFKAHGVSQASSLKDYLELCNKRRTERLSSVVKEWAPFVFTEGETIRNSFFGYTEGLSDARAERFFDAGARLTTLNFEPGSSYGSSQVLLDDPHGMMRDVDLSFDHKKLAFAWKKSDRLDDYHIYEYDLAEGKTKQLTFGLGRADYEPVYLPDGDLVFVSTRPEQSVPCWKSEISNLYRMDGEGRYVRRLAIDQVHTIYPQLLTNGRLSYTRWDYSDRAQLFPHPVFTMNPDGQAQRAFYGGNSWFPTSLLHVRPIPGSHKTMAIAAGHHTGQNGKLAIIDVKEGRDEGHGLHLIAPKREHGYDPALGRKSPVVKDRWGQEGDQFRYPYPLSEEEFLISYQPDYGFDPHWHYTRYKGFISSNHYGLYWMNADGDRELLHRSADLGVYRMVSMKQKAQTKHIPDTVDYTKGTGTYYVHDVYKGIGLEDIPRGEAKKLRVVEIDYRAAPMGAKINGGEGGGSMNSTPMSIGNATWDVKRILGDADIHEDGSVLVEVPAMVSQYHQILNAKGQVIQTTRTWDTLRPGEQKSCVGCHDKTNQNFYPYEKEDTLAWKHGIQTLKPFYGKPRGFSFIKEIQPILDRNCIECHDGSDEKRMDLRGIETDGKNKNKRKWTRSYLNLTGASQDPRGSYLSRTPEKGIVSWISQMSRPTELPPYFAGSAKSPLVKMLEDGHHDVKLSEEDFHKLYAWIDLLVPFSGDYREGHAWTEDEMAFYDYYENKRKVQHAEEMQNIANFLKKSGELPLEQDDLDPFIRGYYRSMFTDMTLSPNDQKCYSFEGEPAIIETLTLRSDSSERVQVQVRNLESHKTHQNIWIQPGEAVTVRFNQPIHTGNSYMESKVDGVNLTIVEAMGVHFDELPSNGVYRRHRYEHDSPQKKHEIVAK</sequence>
<dbReference type="RefSeq" id="WP_007278064.1">
    <property type="nucleotide sequence ID" value="NZ_ABCK01000006.1"/>
</dbReference>
<dbReference type="OrthoDB" id="108903at2"/>
<dbReference type="Proteomes" id="UP000004947">
    <property type="component" value="Unassembled WGS sequence"/>
</dbReference>
<keyword evidence="1" id="KW-0732">Signal</keyword>